<dbReference type="GO" id="GO:0032259">
    <property type="term" value="P:methylation"/>
    <property type="evidence" value="ECO:0007669"/>
    <property type="project" value="UniProtKB-KW"/>
</dbReference>
<dbReference type="SUPFAM" id="SSF53335">
    <property type="entry name" value="S-adenosyl-L-methionine-dependent methyltransferases"/>
    <property type="match status" value="1"/>
</dbReference>
<dbReference type="Gene3D" id="3.40.50.12710">
    <property type="match status" value="1"/>
</dbReference>
<evidence type="ECO:0000313" key="10">
    <source>
        <dbReference type="Proteomes" id="UP000198341"/>
    </source>
</evidence>
<evidence type="ECO:0000256" key="2">
    <source>
        <dbReference type="ARBA" id="ARBA00005891"/>
    </source>
</evidence>
<comment type="catalytic activity">
    <reaction evidence="6 7">
        <text>L-arginyl-[protein] + 2 S-adenosyl-L-methionine = N(omega),N(omega)'-dimethyl-L-arginyl-[protein] + 2 S-adenosyl-L-homocysteine + 2 H(+)</text>
        <dbReference type="Rhea" id="RHEA:48108"/>
        <dbReference type="Rhea" id="RHEA-COMP:10532"/>
        <dbReference type="Rhea" id="RHEA-COMP:11992"/>
        <dbReference type="ChEBI" id="CHEBI:15378"/>
        <dbReference type="ChEBI" id="CHEBI:29965"/>
        <dbReference type="ChEBI" id="CHEBI:57856"/>
        <dbReference type="ChEBI" id="CHEBI:59789"/>
        <dbReference type="ChEBI" id="CHEBI:88221"/>
        <dbReference type="EC" id="2.1.1.320"/>
    </reaction>
</comment>
<dbReference type="RefSeq" id="XP_007515244.1">
    <property type="nucleotide sequence ID" value="XM_007515182.1"/>
</dbReference>
<dbReference type="eggNOG" id="ENOG502QRKD">
    <property type="taxonomic scope" value="Eukaryota"/>
</dbReference>
<sequence>MASNSHQNVTTTTRKENNAKRKTTTTRTTTTTTRELNEANRGELLRDYLRRCLYDKSTGYFNQNGQSPIGKIGVDSGEASLPFHLMADKEEYTETLAQKWTQLGKQWLTPVEIFKPHYANAIARYLIEETKKNHTASLKVIELGGGAGTAAVGILNYLRANEPQIYESMKYCSVDVSEVSLSMQHDAILKAKHENVWHRTRKPVDVTMQKCKNTEESWREIVQKHMDGSTENCFVLGFEILDNLVHDKVIMSVKTGDWMQARVKREREGKDRVEFYEPITDEEIKRVLDKVVEVRKSLPIWTHLSDAVKRMFKKRDVSSTADLTRNQTIYLPTGCSFALQNLREFVPGHRLVFADFDALPEAKMDGLNAPVVASQGTGGKTYDRNSYLEGVVGSSDVFFPTCFDTLKLLNENKGIHLTTKEFMEKYSERGACETKTGYNPLHNDFSNTRFYLS</sequence>
<dbReference type="GeneID" id="19017759"/>
<evidence type="ECO:0000313" key="9">
    <source>
        <dbReference type="EMBL" id="CCO14123.1"/>
    </source>
</evidence>
<dbReference type="Proteomes" id="UP000198341">
    <property type="component" value="Chromosome 1"/>
</dbReference>
<evidence type="ECO:0000256" key="5">
    <source>
        <dbReference type="ARBA" id="ARBA00023128"/>
    </source>
</evidence>
<dbReference type="InterPro" id="IPR029063">
    <property type="entry name" value="SAM-dependent_MTases_sf"/>
</dbReference>
<dbReference type="STRING" id="41875.K8EXY9"/>
<dbReference type="EMBL" id="FO082278">
    <property type="protein sequence ID" value="CCO14123.1"/>
    <property type="molecule type" value="Genomic_DNA"/>
</dbReference>
<proteinExistence type="inferred from homology"/>
<dbReference type="Pfam" id="PF02636">
    <property type="entry name" value="Methyltransf_28"/>
    <property type="match status" value="1"/>
</dbReference>
<organism evidence="9 10">
    <name type="scientific">Bathycoccus prasinos</name>
    <dbReference type="NCBI Taxonomy" id="41875"/>
    <lineage>
        <taxon>Eukaryota</taxon>
        <taxon>Viridiplantae</taxon>
        <taxon>Chlorophyta</taxon>
        <taxon>Mamiellophyceae</taxon>
        <taxon>Mamiellales</taxon>
        <taxon>Bathycoccaceae</taxon>
        <taxon>Bathycoccus</taxon>
    </lineage>
</organism>
<keyword evidence="3 7" id="KW-0489">Methyltransferase</keyword>
<comment type="function">
    <text evidence="7">Arginine methyltransferase involved in the assembly or stability of mitochondrial NADH:ubiquinone oxidoreductase complex (complex I).</text>
</comment>
<protein>
    <recommendedName>
        <fullName evidence="7">Protein arginine methyltransferase NDUFAF7</fullName>
        <ecNumber evidence="7">2.1.1.320</ecNumber>
    </recommendedName>
</protein>
<evidence type="ECO:0000256" key="4">
    <source>
        <dbReference type="ARBA" id="ARBA00022679"/>
    </source>
</evidence>
<dbReference type="EC" id="2.1.1.320" evidence="7"/>
<dbReference type="OrthoDB" id="17415at2759"/>
<comment type="similarity">
    <text evidence="2 7">Belongs to the NDUFAF7 family.</text>
</comment>
<dbReference type="KEGG" id="bpg:Bathy01g00230"/>
<reference evidence="9 10" key="1">
    <citation type="submission" date="2011-10" db="EMBL/GenBank/DDBJ databases">
        <authorList>
            <person name="Genoscope - CEA"/>
        </authorList>
    </citation>
    <scope>NUCLEOTIDE SEQUENCE [LARGE SCALE GENOMIC DNA]</scope>
    <source>
        <strain evidence="9 10">RCC 1105</strain>
    </source>
</reference>
<evidence type="ECO:0000256" key="6">
    <source>
        <dbReference type="ARBA" id="ARBA00048612"/>
    </source>
</evidence>
<dbReference type="AlphaFoldDB" id="K8EXY9"/>
<feature type="compositionally biased region" description="Low complexity" evidence="8">
    <location>
        <begin position="25"/>
        <end position="34"/>
    </location>
</feature>
<accession>K8EXY9</accession>
<dbReference type="GO" id="GO:0005739">
    <property type="term" value="C:mitochondrion"/>
    <property type="evidence" value="ECO:0007669"/>
    <property type="project" value="UniProtKB-SubCell"/>
</dbReference>
<keyword evidence="10" id="KW-1185">Reference proteome</keyword>
<evidence type="ECO:0000256" key="3">
    <source>
        <dbReference type="ARBA" id="ARBA00022603"/>
    </source>
</evidence>
<keyword evidence="4 7" id="KW-0808">Transferase</keyword>
<evidence type="ECO:0000256" key="8">
    <source>
        <dbReference type="SAM" id="MobiDB-lite"/>
    </source>
</evidence>
<gene>
    <name evidence="9" type="ORF">Bathy01g00230</name>
</gene>
<evidence type="ECO:0000256" key="1">
    <source>
        <dbReference type="ARBA" id="ARBA00004173"/>
    </source>
</evidence>
<name>K8EXY9_9CHLO</name>
<keyword evidence="5 7" id="KW-0496">Mitochondrion</keyword>
<dbReference type="InterPro" id="IPR038375">
    <property type="entry name" value="NDUFAF7_sf"/>
</dbReference>
<dbReference type="PANTHER" id="PTHR12049:SF5">
    <property type="entry name" value="PROTEIN ARGININE METHYLTRANSFERASE NDUFAF7 HOMOLOG, MITOCHONDRIAL"/>
    <property type="match status" value="1"/>
</dbReference>
<comment type="subcellular location">
    <subcellularLocation>
        <location evidence="1 7">Mitochondrion</location>
    </subcellularLocation>
</comment>
<evidence type="ECO:0000256" key="7">
    <source>
        <dbReference type="RuleBase" id="RU364114"/>
    </source>
</evidence>
<feature type="region of interest" description="Disordered" evidence="8">
    <location>
        <begin position="1"/>
        <end position="34"/>
    </location>
</feature>
<dbReference type="PANTHER" id="PTHR12049">
    <property type="entry name" value="PROTEIN ARGININE METHYLTRANSFERASE NDUFAF7, MITOCHONDRIAL"/>
    <property type="match status" value="1"/>
</dbReference>
<dbReference type="GO" id="GO:0035243">
    <property type="term" value="F:protein-arginine omega-N symmetric methyltransferase activity"/>
    <property type="evidence" value="ECO:0007669"/>
    <property type="project" value="UniProtKB-EC"/>
</dbReference>
<dbReference type="InterPro" id="IPR003788">
    <property type="entry name" value="NDUFAF7"/>
</dbReference>